<feature type="signal peptide" evidence="1">
    <location>
        <begin position="1"/>
        <end position="28"/>
    </location>
</feature>
<reference evidence="3 4" key="1">
    <citation type="submission" date="2020-04" db="EMBL/GenBank/DDBJ databases">
        <authorList>
            <person name="De Canck E."/>
        </authorList>
    </citation>
    <scope>NUCLEOTIDE SEQUENCE [LARGE SCALE GENOMIC DNA]</scope>
    <source>
        <strain evidence="3 4">LMG 3431</strain>
    </source>
</reference>
<evidence type="ECO:0000259" key="2">
    <source>
        <dbReference type="PROSITE" id="PS50222"/>
    </source>
</evidence>
<dbReference type="SUPFAM" id="SSF47473">
    <property type="entry name" value="EF-hand"/>
    <property type="match status" value="1"/>
</dbReference>
<dbReference type="RefSeq" id="WP_246288265.1">
    <property type="nucleotide sequence ID" value="NZ_CADIJX010000003.1"/>
</dbReference>
<protein>
    <recommendedName>
        <fullName evidence="2">EF-hand domain-containing protein</fullName>
    </recommendedName>
</protein>
<dbReference type="PROSITE" id="PS00018">
    <property type="entry name" value="EF_HAND_1"/>
    <property type="match status" value="1"/>
</dbReference>
<sequence length="105" mass="11252">MKKPSPLARMLGAALLAAGHVGSVLAQAAPEAPAAAQPPEQARQKYQTMMERAFAKQDVNTNGFLDNGPMFQELTAEQLAAMDTDGDGRVSKAEYMEHAMKGYGR</sequence>
<evidence type="ECO:0000313" key="4">
    <source>
        <dbReference type="Proteomes" id="UP000494108"/>
    </source>
</evidence>
<name>A0A6S6ZHF1_9BURK</name>
<dbReference type="InterPro" id="IPR002048">
    <property type="entry name" value="EF_hand_dom"/>
</dbReference>
<dbReference type="AlphaFoldDB" id="A0A6S6ZHF1"/>
<accession>A0A6S6ZHF1</accession>
<proteinExistence type="predicted"/>
<keyword evidence="4" id="KW-1185">Reference proteome</keyword>
<evidence type="ECO:0000313" key="3">
    <source>
        <dbReference type="EMBL" id="CAB3648511.1"/>
    </source>
</evidence>
<dbReference type="Gene3D" id="1.10.238.10">
    <property type="entry name" value="EF-hand"/>
    <property type="match status" value="1"/>
</dbReference>
<dbReference type="InterPro" id="IPR018247">
    <property type="entry name" value="EF_Hand_1_Ca_BS"/>
</dbReference>
<organism evidence="3 4">
    <name type="scientific">Achromobacter pestifer</name>
    <dbReference type="NCBI Taxonomy" id="1353889"/>
    <lineage>
        <taxon>Bacteria</taxon>
        <taxon>Pseudomonadati</taxon>
        <taxon>Pseudomonadota</taxon>
        <taxon>Betaproteobacteria</taxon>
        <taxon>Burkholderiales</taxon>
        <taxon>Alcaligenaceae</taxon>
        <taxon>Achromobacter</taxon>
    </lineage>
</organism>
<gene>
    <name evidence="3" type="ORF">LMG3431_02666</name>
</gene>
<evidence type="ECO:0000256" key="1">
    <source>
        <dbReference type="SAM" id="SignalP"/>
    </source>
</evidence>
<dbReference type="PROSITE" id="PS50222">
    <property type="entry name" value="EF_HAND_2"/>
    <property type="match status" value="1"/>
</dbReference>
<dbReference type="GO" id="GO:0005509">
    <property type="term" value="F:calcium ion binding"/>
    <property type="evidence" value="ECO:0007669"/>
    <property type="project" value="InterPro"/>
</dbReference>
<dbReference type="EMBL" id="CADIJX010000003">
    <property type="protein sequence ID" value="CAB3648511.1"/>
    <property type="molecule type" value="Genomic_DNA"/>
</dbReference>
<dbReference type="InterPro" id="IPR011992">
    <property type="entry name" value="EF-hand-dom_pair"/>
</dbReference>
<feature type="domain" description="EF-hand" evidence="2">
    <location>
        <begin position="70"/>
        <end position="105"/>
    </location>
</feature>
<feature type="chain" id="PRO_5028948398" description="EF-hand domain-containing protein" evidence="1">
    <location>
        <begin position="29"/>
        <end position="105"/>
    </location>
</feature>
<keyword evidence="1" id="KW-0732">Signal</keyword>
<dbReference type="Proteomes" id="UP000494108">
    <property type="component" value="Unassembled WGS sequence"/>
</dbReference>